<comment type="caution">
    <text evidence="2">The sequence shown here is derived from an EMBL/GenBank/DDBJ whole genome shotgun (WGS) entry which is preliminary data.</text>
</comment>
<dbReference type="Proteomes" id="UP000541444">
    <property type="component" value="Unassembled WGS sequence"/>
</dbReference>
<sequence length="473" mass="52750">MQTDDAGGSYQELTELQDVKISEEMPDVWGSPLQPKASEDYSYCLPGSMSEAMGSLQQQSDSQNNPASSPTTSDDSKPKKMVFFNDSGQPIGEGSAPFVTYLGSLARIHCPIIYEKWRDVPNDIKEMIWKLVTGEYNVCISYKDKILRKLNIYWRGFKCELRAKHYDMYDTDEERKSHCPRGVIQEDWDTFVDNQSTPTAQARRGRGKSARKAMKNPHTSGRLGAARTAEKLKKGDPIATITRTELFLATHCRKDGSCLNPEISEQVEQVKAIVAKDPSSIHLDLDHDPVAQVFGREKKGCVRGLGEGVSKSGYLYSFPARDQLLQERRMQLYIQEQIASQAQLIDDLRQQIAAQAQMTAELREMITAQAFYNQSQAPVDPSPPVERLCQLVERPCELLYFGGAIVATGKLLCGGSHDDMGNHPNADVYEVTVDVIHDAKASLFSPDGDVSVLGNVQAGETISWPRIFTRFVL</sequence>
<feature type="compositionally biased region" description="Basic residues" evidence="1">
    <location>
        <begin position="203"/>
        <end position="215"/>
    </location>
</feature>
<evidence type="ECO:0000256" key="1">
    <source>
        <dbReference type="SAM" id="MobiDB-lite"/>
    </source>
</evidence>
<dbReference type="PANTHER" id="PTHR33018:SF37">
    <property type="entry name" value="TRANSPOSASE TNP1_EN_SPM-LIKE DOMAIN-CONTAINING PROTEIN"/>
    <property type="match status" value="1"/>
</dbReference>
<evidence type="ECO:0008006" key="4">
    <source>
        <dbReference type="Google" id="ProtNLM"/>
    </source>
</evidence>
<dbReference type="OrthoDB" id="1913335at2759"/>
<protein>
    <recommendedName>
        <fullName evidence="4">Transposase</fullName>
    </recommendedName>
</protein>
<name>A0A7J7LL63_9MAGN</name>
<gene>
    <name evidence="2" type="ORF">GIB67_039047</name>
</gene>
<evidence type="ECO:0000313" key="2">
    <source>
        <dbReference type="EMBL" id="KAF6143264.1"/>
    </source>
</evidence>
<feature type="compositionally biased region" description="Polar residues" evidence="1">
    <location>
        <begin position="55"/>
        <end position="73"/>
    </location>
</feature>
<dbReference type="InterPro" id="IPR004252">
    <property type="entry name" value="Probable_transposase_24"/>
</dbReference>
<dbReference type="PANTHER" id="PTHR33018">
    <property type="entry name" value="OS10G0338966 PROTEIN-RELATED"/>
    <property type="match status" value="1"/>
</dbReference>
<reference evidence="2 3" key="1">
    <citation type="journal article" date="2020" name="IScience">
        <title>Genome Sequencing of the Endangered Kingdonia uniflora (Circaeasteraceae, Ranunculales) Reveals Potential Mechanisms of Evolutionary Specialization.</title>
        <authorList>
            <person name="Sun Y."/>
            <person name="Deng T."/>
            <person name="Zhang A."/>
            <person name="Moore M.J."/>
            <person name="Landis J.B."/>
            <person name="Lin N."/>
            <person name="Zhang H."/>
            <person name="Zhang X."/>
            <person name="Huang J."/>
            <person name="Zhang X."/>
            <person name="Sun H."/>
            <person name="Wang H."/>
        </authorList>
    </citation>
    <scope>NUCLEOTIDE SEQUENCE [LARGE SCALE GENOMIC DNA]</scope>
    <source>
        <strain evidence="2">TB1705</strain>
        <tissue evidence="2">Leaf</tissue>
    </source>
</reference>
<accession>A0A7J7LL63</accession>
<organism evidence="2 3">
    <name type="scientific">Kingdonia uniflora</name>
    <dbReference type="NCBI Taxonomy" id="39325"/>
    <lineage>
        <taxon>Eukaryota</taxon>
        <taxon>Viridiplantae</taxon>
        <taxon>Streptophyta</taxon>
        <taxon>Embryophyta</taxon>
        <taxon>Tracheophyta</taxon>
        <taxon>Spermatophyta</taxon>
        <taxon>Magnoliopsida</taxon>
        <taxon>Ranunculales</taxon>
        <taxon>Circaeasteraceae</taxon>
        <taxon>Kingdonia</taxon>
    </lineage>
</organism>
<feature type="region of interest" description="Disordered" evidence="1">
    <location>
        <begin position="1"/>
        <end position="88"/>
    </location>
</feature>
<proteinExistence type="predicted"/>
<evidence type="ECO:0000313" key="3">
    <source>
        <dbReference type="Proteomes" id="UP000541444"/>
    </source>
</evidence>
<dbReference type="Pfam" id="PF03004">
    <property type="entry name" value="Transposase_24"/>
    <property type="match status" value="1"/>
</dbReference>
<feature type="region of interest" description="Disordered" evidence="1">
    <location>
        <begin position="196"/>
        <end position="226"/>
    </location>
</feature>
<dbReference type="AlphaFoldDB" id="A0A7J7LL63"/>
<dbReference type="EMBL" id="JACGCM010002208">
    <property type="protein sequence ID" value="KAF6143264.1"/>
    <property type="molecule type" value="Genomic_DNA"/>
</dbReference>
<keyword evidence="3" id="KW-1185">Reference proteome</keyword>